<organism evidence="1 2">
    <name type="scientific">Dreissena polymorpha</name>
    <name type="common">Zebra mussel</name>
    <name type="synonym">Mytilus polymorpha</name>
    <dbReference type="NCBI Taxonomy" id="45954"/>
    <lineage>
        <taxon>Eukaryota</taxon>
        <taxon>Metazoa</taxon>
        <taxon>Spiralia</taxon>
        <taxon>Lophotrochozoa</taxon>
        <taxon>Mollusca</taxon>
        <taxon>Bivalvia</taxon>
        <taxon>Autobranchia</taxon>
        <taxon>Heteroconchia</taxon>
        <taxon>Euheterodonta</taxon>
        <taxon>Imparidentia</taxon>
        <taxon>Neoheterodontei</taxon>
        <taxon>Myida</taxon>
        <taxon>Dreissenoidea</taxon>
        <taxon>Dreissenidae</taxon>
        <taxon>Dreissena</taxon>
    </lineage>
</organism>
<dbReference type="AlphaFoldDB" id="A0A9D4J6M3"/>
<reference evidence="1" key="1">
    <citation type="journal article" date="2019" name="bioRxiv">
        <title>The Genome of the Zebra Mussel, Dreissena polymorpha: A Resource for Invasive Species Research.</title>
        <authorList>
            <person name="McCartney M.A."/>
            <person name="Auch B."/>
            <person name="Kono T."/>
            <person name="Mallez S."/>
            <person name="Zhang Y."/>
            <person name="Obille A."/>
            <person name="Becker A."/>
            <person name="Abrahante J.E."/>
            <person name="Garbe J."/>
            <person name="Badalamenti J.P."/>
            <person name="Herman A."/>
            <person name="Mangelson H."/>
            <person name="Liachko I."/>
            <person name="Sullivan S."/>
            <person name="Sone E.D."/>
            <person name="Koren S."/>
            <person name="Silverstein K.A.T."/>
            <person name="Beckman K.B."/>
            <person name="Gohl D.M."/>
        </authorList>
    </citation>
    <scope>NUCLEOTIDE SEQUENCE</scope>
    <source>
        <strain evidence="1">Duluth1</strain>
        <tissue evidence="1">Whole animal</tissue>
    </source>
</reference>
<evidence type="ECO:0000313" key="2">
    <source>
        <dbReference type="Proteomes" id="UP000828390"/>
    </source>
</evidence>
<reference evidence="1" key="2">
    <citation type="submission" date="2020-11" db="EMBL/GenBank/DDBJ databases">
        <authorList>
            <person name="McCartney M.A."/>
            <person name="Auch B."/>
            <person name="Kono T."/>
            <person name="Mallez S."/>
            <person name="Becker A."/>
            <person name="Gohl D.M."/>
            <person name="Silverstein K.A.T."/>
            <person name="Koren S."/>
            <person name="Bechman K.B."/>
            <person name="Herman A."/>
            <person name="Abrahante J.E."/>
            <person name="Garbe J."/>
        </authorList>
    </citation>
    <scope>NUCLEOTIDE SEQUENCE</scope>
    <source>
        <strain evidence="1">Duluth1</strain>
        <tissue evidence="1">Whole animal</tissue>
    </source>
</reference>
<protein>
    <submittedName>
        <fullName evidence="1">Uncharacterized protein</fullName>
    </submittedName>
</protein>
<accession>A0A9D4J6M3</accession>
<dbReference type="EMBL" id="JAIWYP010000007">
    <property type="protein sequence ID" value="KAH3797523.1"/>
    <property type="molecule type" value="Genomic_DNA"/>
</dbReference>
<gene>
    <name evidence="1" type="ORF">DPMN_151104</name>
</gene>
<keyword evidence="2" id="KW-1185">Reference proteome</keyword>
<proteinExistence type="predicted"/>
<name>A0A9D4J6M3_DREPO</name>
<comment type="caution">
    <text evidence="1">The sequence shown here is derived from an EMBL/GenBank/DDBJ whole genome shotgun (WGS) entry which is preliminary data.</text>
</comment>
<evidence type="ECO:0000313" key="1">
    <source>
        <dbReference type="EMBL" id="KAH3797523.1"/>
    </source>
</evidence>
<dbReference type="Proteomes" id="UP000828390">
    <property type="component" value="Unassembled WGS sequence"/>
</dbReference>
<sequence>MASGRNGLVTVWPFHQHSSPFYSPPLTLPRHATTPGPNSWIRINHNTLLDPTFGICIHHNTLLDPTFGSVSTTTHS</sequence>